<dbReference type="Proteomes" id="UP000184221">
    <property type="component" value="Unassembled WGS sequence"/>
</dbReference>
<keyword evidence="3" id="KW-0813">Transport</keyword>
<keyword evidence="5" id="KW-0574">Periplasm</keyword>
<feature type="signal peptide" evidence="10">
    <location>
        <begin position="1"/>
        <end position="29"/>
    </location>
</feature>
<keyword evidence="4 9" id="KW-0479">Metal-binding</keyword>
<evidence type="ECO:0000256" key="10">
    <source>
        <dbReference type="SAM" id="SignalP"/>
    </source>
</evidence>
<keyword evidence="6" id="KW-0249">Electron transport</keyword>
<evidence type="ECO:0000256" key="6">
    <source>
        <dbReference type="ARBA" id="ARBA00022982"/>
    </source>
</evidence>
<evidence type="ECO:0000256" key="5">
    <source>
        <dbReference type="ARBA" id="ARBA00022764"/>
    </source>
</evidence>
<evidence type="ECO:0000256" key="9">
    <source>
        <dbReference type="PIRSR" id="PIRSR602386-1"/>
    </source>
</evidence>
<dbReference type="GO" id="GO:0005507">
    <property type="term" value="F:copper ion binding"/>
    <property type="evidence" value="ECO:0007669"/>
    <property type="project" value="UniProtKB-UniRule"/>
</dbReference>
<dbReference type="PRINTS" id="PR00156">
    <property type="entry name" value="COPPERBLUE"/>
</dbReference>
<gene>
    <name evidence="12" type="ORF">SAMN05443551_3473</name>
</gene>
<dbReference type="GO" id="GO:0042597">
    <property type="term" value="C:periplasmic space"/>
    <property type="evidence" value="ECO:0007669"/>
    <property type="project" value="UniProtKB-SubCell"/>
</dbReference>
<feature type="binding site" evidence="9">
    <location>
        <position position="110"/>
    </location>
    <ligand>
        <name>Cu cation</name>
        <dbReference type="ChEBI" id="CHEBI:23378"/>
    </ligand>
</feature>
<evidence type="ECO:0000259" key="11">
    <source>
        <dbReference type="Pfam" id="PF00127"/>
    </source>
</evidence>
<evidence type="ECO:0000256" key="1">
    <source>
        <dbReference type="ARBA" id="ARBA00004418"/>
    </source>
</evidence>
<reference evidence="12 13" key="1">
    <citation type="submission" date="2016-11" db="EMBL/GenBank/DDBJ databases">
        <authorList>
            <person name="Jaros S."/>
            <person name="Januszkiewicz K."/>
            <person name="Wedrychowicz H."/>
        </authorList>
    </citation>
    <scope>NUCLEOTIDE SEQUENCE [LARGE SCALE GENOMIC DNA]</scope>
    <source>
        <strain evidence="12 13">DSM 29431</strain>
    </source>
</reference>
<feature type="binding site" evidence="9">
    <location>
        <position position="118"/>
    </location>
    <ligand>
        <name>Cu cation</name>
        <dbReference type="ChEBI" id="CHEBI:23378"/>
    </ligand>
</feature>
<dbReference type="Gene3D" id="2.60.40.420">
    <property type="entry name" value="Cupredoxins - blue copper proteins"/>
    <property type="match status" value="1"/>
</dbReference>
<dbReference type="PROSITE" id="PS51318">
    <property type="entry name" value="TAT"/>
    <property type="match status" value="1"/>
</dbReference>
<name>A0A1M5WHG3_9RHOB</name>
<dbReference type="EMBL" id="FQXC01000004">
    <property type="protein sequence ID" value="SHH86952.1"/>
    <property type="molecule type" value="Genomic_DNA"/>
</dbReference>
<dbReference type="InterPro" id="IPR006311">
    <property type="entry name" value="TAT_signal"/>
</dbReference>
<dbReference type="NCBIfam" id="TIGR02375">
    <property type="entry name" value="pseudoazurin"/>
    <property type="match status" value="1"/>
</dbReference>
<comment type="subcellular location">
    <subcellularLocation>
        <location evidence="1">Periplasm</location>
    </subcellularLocation>
</comment>
<comment type="cofactor">
    <cofactor evidence="9">
        <name>Cu cation</name>
        <dbReference type="ChEBI" id="CHEBI:23378"/>
    </cofactor>
    <text evidence="9">Binds 1 copper ion per subunit.</text>
</comment>
<feature type="chain" id="PRO_5012070422" description="Pseudoazurin" evidence="10">
    <location>
        <begin position="30"/>
        <end position="165"/>
    </location>
</feature>
<feature type="domain" description="Blue (type 1) copper" evidence="11">
    <location>
        <begin position="44"/>
        <end position="125"/>
    </location>
</feature>
<sequence length="165" mass="18436">MPFHLPRRHFLMTASAASAALLLPRGARAQETLQIEMLNRHPEDRTNMVFYPDIIVAQPGDTVRFVATDRGHNTVSVDGMLPEGVEEWRGRINEEIELTVETPGFYGYVCQPHVSMGMAGIIVVEGEGKMDNYEAAKSVQHRPRRLQEKFNALFAQIEADGLAST</sequence>
<dbReference type="AlphaFoldDB" id="A0A1M5WHG3"/>
<evidence type="ECO:0000256" key="8">
    <source>
        <dbReference type="NCBIfam" id="TIGR02375"/>
    </source>
</evidence>
<evidence type="ECO:0000256" key="3">
    <source>
        <dbReference type="ARBA" id="ARBA00022448"/>
    </source>
</evidence>
<dbReference type="CDD" id="cd04218">
    <property type="entry name" value="Pseudoazurin"/>
    <property type="match status" value="1"/>
</dbReference>
<feature type="binding site" evidence="9">
    <location>
        <position position="113"/>
    </location>
    <ligand>
        <name>Cu cation</name>
        <dbReference type="ChEBI" id="CHEBI:23378"/>
    </ligand>
</feature>
<dbReference type="InterPro" id="IPR012745">
    <property type="entry name" value="Pseudoazurin"/>
</dbReference>
<organism evidence="12 13">
    <name type="scientific">Marivita hallyeonensis</name>
    <dbReference type="NCBI Taxonomy" id="996342"/>
    <lineage>
        <taxon>Bacteria</taxon>
        <taxon>Pseudomonadati</taxon>
        <taxon>Pseudomonadota</taxon>
        <taxon>Alphaproteobacteria</taxon>
        <taxon>Rhodobacterales</taxon>
        <taxon>Roseobacteraceae</taxon>
        <taxon>Marivita</taxon>
    </lineage>
</organism>
<evidence type="ECO:0000256" key="7">
    <source>
        <dbReference type="ARBA" id="ARBA00023008"/>
    </source>
</evidence>
<dbReference type="PROSITE" id="PS00196">
    <property type="entry name" value="COPPER_BLUE"/>
    <property type="match status" value="1"/>
</dbReference>
<dbReference type="STRING" id="996342.SAMN05443551_3473"/>
<dbReference type="GO" id="GO:0009055">
    <property type="term" value="F:electron transfer activity"/>
    <property type="evidence" value="ECO:0007669"/>
    <property type="project" value="InterPro"/>
</dbReference>
<keyword evidence="7 9" id="KW-0186">Copper</keyword>
<dbReference type="InterPro" id="IPR008972">
    <property type="entry name" value="Cupredoxin"/>
</dbReference>
<dbReference type="InterPro" id="IPR002386">
    <property type="entry name" value="Amicyanin/Pseudoazurin"/>
</dbReference>
<feature type="binding site" evidence="9">
    <location>
        <position position="72"/>
    </location>
    <ligand>
        <name>Cu cation</name>
        <dbReference type="ChEBI" id="CHEBI:23378"/>
    </ligand>
</feature>
<dbReference type="OrthoDB" id="7510199at2"/>
<dbReference type="Pfam" id="PF00127">
    <property type="entry name" value="Copper-bind"/>
    <property type="match status" value="1"/>
</dbReference>
<dbReference type="PRINTS" id="PR00155">
    <property type="entry name" value="AMICYANIN"/>
</dbReference>
<dbReference type="SUPFAM" id="SSF49503">
    <property type="entry name" value="Cupredoxins"/>
    <property type="match status" value="1"/>
</dbReference>
<dbReference type="RefSeq" id="WP_084066255.1">
    <property type="nucleotide sequence ID" value="NZ_FQXC01000004.1"/>
</dbReference>
<evidence type="ECO:0000313" key="13">
    <source>
        <dbReference type="Proteomes" id="UP000184221"/>
    </source>
</evidence>
<proteinExistence type="predicted"/>
<evidence type="ECO:0000313" key="12">
    <source>
        <dbReference type="EMBL" id="SHH86952.1"/>
    </source>
</evidence>
<evidence type="ECO:0000256" key="4">
    <source>
        <dbReference type="ARBA" id="ARBA00022723"/>
    </source>
</evidence>
<evidence type="ECO:0000256" key="2">
    <source>
        <dbReference type="ARBA" id="ARBA00016984"/>
    </source>
</evidence>
<protein>
    <recommendedName>
        <fullName evidence="2 8">Pseudoazurin</fullName>
    </recommendedName>
</protein>
<dbReference type="InterPro" id="IPR001235">
    <property type="entry name" value="Copper_blue_Plastocyanin"/>
</dbReference>
<keyword evidence="13" id="KW-1185">Reference proteome</keyword>
<dbReference type="InterPro" id="IPR000923">
    <property type="entry name" value="BlueCu_1"/>
</dbReference>
<keyword evidence="10" id="KW-0732">Signal</keyword>
<accession>A0A1M5WHG3</accession>
<dbReference type="InterPro" id="IPR028871">
    <property type="entry name" value="BlueCu_1_BS"/>
</dbReference>